<accession>A0A0A9EGD5</accession>
<dbReference type="EMBL" id="GBRH01199827">
    <property type="protein sequence ID" value="JAD98068.1"/>
    <property type="molecule type" value="Transcribed_RNA"/>
</dbReference>
<feature type="region of interest" description="Disordered" evidence="1">
    <location>
        <begin position="1"/>
        <end position="31"/>
    </location>
</feature>
<evidence type="ECO:0000313" key="2">
    <source>
        <dbReference type="EMBL" id="JAD98068.1"/>
    </source>
</evidence>
<sequence>MSRSVTMRHEVEPGAHDGAVSQLEPGCHREPDDHSCAGAWGRAGHALHLLRV</sequence>
<organism evidence="2">
    <name type="scientific">Arundo donax</name>
    <name type="common">Giant reed</name>
    <name type="synonym">Donax arundinaceus</name>
    <dbReference type="NCBI Taxonomy" id="35708"/>
    <lineage>
        <taxon>Eukaryota</taxon>
        <taxon>Viridiplantae</taxon>
        <taxon>Streptophyta</taxon>
        <taxon>Embryophyta</taxon>
        <taxon>Tracheophyta</taxon>
        <taxon>Spermatophyta</taxon>
        <taxon>Magnoliopsida</taxon>
        <taxon>Liliopsida</taxon>
        <taxon>Poales</taxon>
        <taxon>Poaceae</taxon>
        <taxon>PACMAD clade</taxon>
        <taxon>Arundinoideae</taxon>
        <taxon>Arundineae</taxon>
        <taxon>Arundo</taxon>
    </lineage>
</organism>
<reference evidence="2" key="1">
    <citation type="submission" date="2014-09" db="EMBL/GenBank/DDBJ databases">
        <authorList>
            <person name="Magalhaes I.L.F."/>
            <person name="Oliveira U."/>
            <person name="Santos F.R."/>
            <person name="Vidigal T.H.D.A."/>
            <person name="Brescovit A.D."/>
            <person name="Santos A.J."/>
        </authorList>
    </citation>
    <scope>NUCLEOTIDE SEQUENCE</scope>
    <source>
        <tissue evidence="2">Shoot tissue taken approximately 20 cm above the soil surface</tissue>
    </source>
</reference>
<evidence type="ECO:0000256" key="1">
    <source>
        <dbReference type="SAM" id="MobiDB-lite"/>
    </source>
</evidence>
<dbReference type="AlphaFoldDB" id="A0A0A9EGD5"/>
<protein>
    <submittedName>
        <fullName evidence="2">Uncharacterized protein</fullName>
    </submittedName>
</protein>
<name>A0A0A9EGD5_ARUDO</name>
<proteinExistence type="predicted"/>
<reference evidence="2" key="2">
    <citation type="journal article" date="2015" name="Data Brief">
        <title>Shoot transcriptome of the giant reed, Arundo donax.</title>
        <authorList>
            <person name="Barrero R.A."/>
            <person name="Guerrero F.D."/>
            <person name="Moolhuijzen P."/>
            <person name="Goolsby J.A."/>
            <person name="Tidwell J."/>
            <person name="Bellgard S.E."/>
            <person name="Bellgard M.I."/>
        </authorList>
    </citation>
    <scope>NUCLEOTIDE SEQUENCE</scope>
    <source>
        <tissue evidence="2">Shoot tissue taken approximately 20 cm above the soil surface</tissue>
    </source>
</reference>